<proteinExistence type="predicted"/>
<reference evidence="3 4" key="1">
    <citation type="submission" date="2020-08" db="EMBL/GenBank/DDBJ databases">
        <title>Dyella sp. G9 isolated from forest soil.</title>
        <authorList>
            <person name="Fu J."/>
            <person name="Qiu L."/>
        </authorList>
    </citation>
    <scope>NUCLEOTIDE SEQUENCE [LARGE SCALE GENOMIC DNA]</scope>
    <source>
        <strain evidence="3 4">G9</strain>
    </source>
</reference>
<sequence length="252" mass="26606">MKLPMTLLSLALAASAGGASANPPAPVKNVVLVHGAFADGSGWEAVTKLLEKDGFTVAVVQQPETSFEDDVKATQRTLASLDGPIVLVGHSYGGSIITEAGNDPKVVALVYVSAFLPDKGETTLSLINKMPPASKGIKQTPDGYLYLDPAVFAADFCADLPKDKAKFMSQSQVLTAATAFGAAISTPAWRSKPSWGIVSGSDRAINPDLERWMYKRANSQVTEVKGSSHAVYMSHPDVVVQVIERAAKGPHQ</sequence>
<dbReference type="SUPFAM" id="SSF53474">
    <property type="entry name" value="alpha/beta-Hydrolases"/>
    <property type="match status" value="1"/>
</dbReference>
<gene>
    <name evidence="3" type="ORF">H8F01_20340</name>
</gene>
<evidence type="ECO:0000256" key="1">
    <source>
        <dbReference type="SAM" id="SignalP"/>
    </source>
</evidence>
<dbReference type="KEGG" id="dtl:H8F01_20340"/>
<evidence type="ECO:0000313" key="3">
    <source>
        <dbReference type="EMBL" id="QNK01357.1"/>
    </source>
</evidence>
<keyword evidence="3" id="KW-0378">Hydrolase</keyword>
<name>A0A7G8Q3J9_9GAMM</name>
<organism evidence="3 4">
    <name type="scientific">Dyella telluris</name>
    <dbReference type="NCBI Taxonomy" id="2763498"/>
    <lineage>
        <taxon>Bacteria</taxon>
        <taxon>Pseudomonadati</taxon>
        <taxon>Pseudomonadota</taxon>
        <taxon>Gammaproteobacteria</taxon>
        <taxon>Lysobacterales</taxon>
        <taxon>Rhodanobacteraceae</taxon>
        <taxon>Dyella</taxon>
    </lineage>
</organism>
<accession>A0A7G8Q3J9</accession>
<feature type="chain" id="PRO_5028997261" evidence="1">
    <location>
        <begin position="22"/>
        <end position="252"/>
    </location>
</feature>
<dbReference type="Gene3D" id="3.40.50.1820">
    <property type="entry name" value="alpha/beta hydrolase"/>
    <property type="match status" value="1"/>
</dbReference>
<evidence type="ECO:0000259" key="2">
    <source>
        <dbReference type="Pfam" id="PF12697"/>
    </source>
</evidence>
<dbReference type="EMBL" id="CP060412">
    <property type="protein sequence ID" value="QNK01357.1"/>
    <property type="molecule type" value="Genomic_DNA"/>
</dbReference>
<dbReference type="InterPro" id="IPR029058">
    <property type="entry name" value="AB_hydrolase_fold"/>
</dbReference>
<dbReference type="Proteomes" id="UP000515873">
    <property type="component" value="Chromosome"/>
</dbReference>
<dbReference type="GO" id="GO:0016787">
    <property type="term" value="F:hydrolase activity"/>
    <property type="evidence" value="ECO:0007669"/>
    <property type="project" value="UniProtKB-KW"/>
</dbReference>
<dbReference type="AlphaFoldDB" id="A0A7G8Q3J9"/>
<keyword evidence="4" id="KW-1185">Reference proteome</keyword>
<dbReference type="Pfam" id="PF12697">
    <property type="entry name" value="Abhydrolase_6"/>
    <property type="match status" value="1"/>
</dbReference>
<dbReference type="InterPro" id="IPR000073">
    <property type="entry name" value="AB_hydrolase_1"/>
</dbReference>
<dbReference type="PANTHER" id="PTHR37017:SF11">
    <property type="entry name" value="ESTERASE_LIPASE_THIOESTERASE DOMAIN-CONTAINING PROTEIN"/>
    <property type="match status" value="1"/>
</dbReference>
<feature type="domain" description="AB hydrolase-1" evidence="2">
    <location>
        <begin position="30"/>
        <end position="241"/>
    </location>
</feature>
<dbReference type="RefSeq" id="WP_187056819.1">
    <property type="nucleotide sequence ID" value="NZ_CP060412.1"/>
</dbReference>
<dbReference type="InterPro" id="IPR052897">
    <property type="entry name" value="Sec-Metab_Biosynth_Hydrolase"/>
</dbReference>
<protein>
    <submittedName>
        <fullName evidence="3">Alpha/beta hydrolase</fullName>
    </submittedName>
</protein>
<feature type="signal peptide" evidence="1">
    <location>
        <begin position="1"/>
        <end position="21"/>
    </location>
</feature>
<dbReference type="PANTHER" id="PTHR37017">
    <property type="entry name" value="AB HYDROLASE-1 DOMAIN-CONTAINING PROTEIN-RELATED"/>
    <property type="match status" value="1"/>
</dbReference>
<evidence type="ECO:0000313" key="4">
    <source>
        <dbReference type="Proteomes" id="UP000515873"/>
    </source>
</evidence>
<keyword evidence="1" id="KW-0732">Signal</keyword>